<accession>A0ABQ3L6U0</accession>
<keyword evidence="4" id="KW-0804">Transcription</keyword>
<keyword evidence="7" id="KW-1185">Reference proteome</keyword>
<proteinExistence type="predicted"/>
<dbReference type="PIRSF" id="PIRSF036625">
    <property type="entry name" value="GAF_ANTAR"/>
    <property type="match status" value="1"/>
</dbReference>
<dbReference type="Pfam" id="PF13185">
    <property type="entry name" value="GAF_2"/>
    <property type="match status" value="1"/>
</dbReference>
<evidence type="ECO:0000256" key="3">
    <source>
        <dbReference type="ARBA" id="ARBA00023015"/>
    </source>
</evidence>
<protein>
    <submittedName>
        <fullName evidence="6">Transcriptional regulator</fullName>
    </submittedName>
</protein>
<evidence type="ECO:0000259" key="5">
    <source>
        <dbReference type="PROSITE" id="PS50921"/>
    </source>
</evidence>
<keyword evidence="3" id="KW-0805">Transcription regulation</keyword>
<evidence type="ECO:0000256" key="1">
    <source>
        <dbReference type="ARBA" id="ARBA00022679"/>
    </source>
</evidence>
<reference evidence="7" key="1">
    <citation type="journal article" date="2019" name="Int. J. Syst. Evol. Microbiol.">
        <title>The Global Catalogue of Microorganisms (GCM) 10K type strain sequencing project: providing services to taxonomists for standard genome sequencing and annotation.</title>
        <authorList>
            <consortium name="The Broad Institute Genomics Platform"/>
            <consortium name="The Broad Institute Genome Sequencing Center for Infectious Disease"/>
            <person name="Wu L."/>
            <person name="Ma J."/>
        </authorList>
    </citation>
    <scope>NUCLEOTIDE SEQUENCE [LARGE SCALE GENOMIC DNA]</scope>
    <source>
        <strain evidence="7">CGMCC 4.7683</strain>
    </source>
</reference>
<comment type="caution">
    <text evidence="6">The sequence shown here is derived from an EMBL/GenBank/DDBJ whole genome shotgun (WGS) entry which is preliminary data.</text>
</comment>
<dbReference type="InterPro" id="IPR005561">
    <property type="entry name" value="ANTAR"/>
</dbReference>
<dbReference type="InterPro" id="IPR003018">
    <property type="entry name" value="GAF"/>
</dbReference>
<dbReference type="Proteomes" id="UP000635387">
    <property type="component" value="Unassembled WGS sequence"/>
</dbReference>
<dbReference type="Pfam" id="PF03861">
    <property type="entry name" value="ANTAR"/>
    <property type="match status" value="1"/>
</dbReference>
<evidence type="ECO:0000313" key="6">
    <source>
        <dbReference type="EMBL" id="GHH07066.1"/>
    </source>
</evidence>
<feature type="domain" description="ANTAR" evidence="5">
    <location>
        <begin position="152"/>
        <end position="213"/>
    </location>
</feature>
<dbReference type="InterPro" id="IPR011006">
    <property type="entry name" value="CheY-like_superfamily"/>
</dbReference>
<keyword evidence="1" id="KW-0808">Transferase</keyword>
<dbReference type="SUPFAM" id="SSF52172">
    <property type="entry name" value="CheY-like"/>
    <property type="match status" value="1"/>
</dbReference>
<name>A0ABQ3L6U0_9PSEU</name>
<evidence type="ECO:0000256" key="2">
    <source>
        <dbReference type="ARBA" id="ARBA00022777"/>
    </source>
</evidence>
<gene>
    <name evidence="6" type="ORF">GCM10017790_13470</name>
</gene>
<dbReference type="SMART" id="SM01012">
    <property type="entry name" value="ANTAR"/>
    <property type="match status" value="1"/>
</dbReference>
<keyword evidence="2" id="KW-0418">Kinase</keyword>
<dbReference type="PROSITE" id="PS50921">
    <property type="entry name" value="ANTAR"/>
    <property type="match status" value="1"/>
</dbReference>
<sequence length="228" mass="24869">MDRESAVCAAFASLTASVTEDLGPGRVVDTLSSECVRLLPIESMEVFLPGLEIERYPALVEEGPALESFETGNAVAVEDLAAEIRRWPGYVARMAEQGYVAVSAIPLRAMEETVGSIAFLSAETSVLSDEDHRLGQALADVAALCLLQHRELHHYRTLSAQLQTALDSRVIIEQAKGMLAERAGIDVATAFRRLRAYARGSSRKLVEVAREFVEGTLDSEKLLQPRGR</sequence>
<dbReference type="InterPro" id="IPR012074">
    <property type="entry name" value="GAF_ANTAR"/>
</dbReference>
<dbReference type="InterPro" id="IPR036388">
    <property type="entry name" value="WH-like_DNA-bd_sf"/>
</dbReference>
<evidence type="ECO:0000256" key="4">
    <source>
        <dbReference type="ARBA" id="ARBA00023163"/>
    </source>
</evidence>
<organism evidence="6 7">
    <name type="scientific">Amycolatopsis oliviviridis</name>
    <dbReference type="NCBI Taxonomy" id="1471590"/>
    <lineage>
        <taxon>Bacteria</taxon>
        <taxon>Bacillati</taxon>
        <taxon>Actinomycetota</taxon>
        <taxon>Actinomycetes</taxon>
        <taxon>Pseudonocardiales</taxon>
        <taxon>Pseudonocardiaceae</taxon>
        <taxon>Amycolatopsis</taxon>
    </lineage>
</organism>
<dbReference type="Gene3D" id="1.10.10.10">
    <property type="entry name" value="Winged helix-like DNA-binding domain superfamily/Winged helix DNA-binding domain"/>
    <property type="match status" value="1"/>
</dbReference>
<dbReference type="SUPFAM" id="SSF55781">
    <property type="entry name" value="GAF domain-like"/>
    <property type="match status" value="1"/>
</dbReference>
<dbReference type="Gene3D" id="3.30.450.40">
    <property type="match status" value="1"/>
</dbReference>
<dbReference type="EMBL" id="BNAY01000001">
    <property type="protein sequence ID" value="GHH07066.1"/>
    <property type="molecule type" value="Genomic_DNA"/>
</dbReference>
<dbReference type="InterPro" id="IPR029016">
    <property type="entry name" value="GAF-like_dom_sf"/>
</dbReference>
<evidence type="ECO:0000313" key="7">
    <source>
        <dbReference type="Proteomes" id="UP000635387"/>
    </source>
</evidence>